<protein>
    <submittedName>
        <fullName evidence="1">Uncharacterized protein</fullName>
    </submittedName>
</protein>
<dbReference type="RefSeq" id="WP_083126117.1">
    <property type="nucleotide sequence ID" value="NZ_MVIM01000006.1"/>
</dbReference>
<dbReference type="AlphaFoldDB" id="A0A1X0JSC7"/>
<gene>
    <name evidence="1" type="ORF">BST47_14030</name>
</gene>
<keyword evidence="2" id="KW-1185">Reference proteome</keyword>
<evidence type="ECO:0000313" key="1">
    <source>
        <dbReference type="EMBL" id="ORB65216.1"/>
    </source>
</evidence>
<accession>A0A1X0JSC7</accession>
<evidence type="ECO:0000313" key="2">
    <source>
        <dbReference type="Proteomes" id="UP000192411"/>
    </source>
</evidence>
<sequence>MRTPPEVIGRGEPPREVLQKFTMVLSAEDTFAGMSWHDAKHAATAIICDAISREDAASFLLRRADRALNGADNMKWYDPAAMARAMTIGAKVLGVRTD</sequence>
<reference evidence="1 2" key="1">
    <citation type="submission" date="2017-02" db="EMBL/GenBank/DDBJ databases">
        <title>The new phylogeny of genus Mycobacterium.</title>
        <authorList>
            <person name="Tortoli E."/>
            <person name="Trovato A."/>
            <person name="Cirillo D.M."/>
        </authorList>
    </citation>
    <scope>NUCLEOTIDE SEQUENCE [LARGE SCALE GENOMIC DNA]</scope>
    <source>
        <strain evidence="1 2">DSM 44338</strain>
    </source>
</reference>
<comment type="caution">
    <text evidence="1">The sequence shown here is derived from an EMBL/GenBank/DDBJ whole genome shotgun (WGS) entry which is preliminary data.</text>
</comment>
<name>A0A1X0JSC7_9MYCO</name>
<dbReference type="EMBL" id="MVIM01000006">
    <property type="protein sequence ID" value="ORB65216.1"/>
    <property type="molecule type" value="Genomic_DNA"/>
</dbReference>
<proteinExistence type="predicted"/>
<organism evidence="1 2">
    <name type="scientific">Mycolicibacterium tusciae</name>
    <dbReference type="NCBI Taxonomy" id="75922"/>
    <lineage>
        <taxon>Bacteria</taxon>
        <taxon>Bacillati</taxon>
        <taxon>Actinomycetota</taxon>
        <taxon>Actinomycetes</taxon>
        <taxon>Mycobacteriales</taxon>
        <taxon>Mycobacteriaceae</taxon>
        <taxon>Mycolicibacterium</taxon>
    </lineage>
</organism>
<dbReference type="Proteomes" id="UP000192411">
    <property type="component" value="Unassembled WGS sequence"/>
</dbReference>
<dbReference type="OrthoDB" id="4635537at2"/>